<feature type="compositionally biased region" description="Basic and acidic residues" evidence="1">
    <location>
        <begin position="59"/>
        <end position="74"/>
    </location>
</feature>
<organism evidence="2">
    <name type="scientific">Trypanosoma vivax (strain Y486)</name>
    <dbReference type="NCBI Taxonomy" id="1055687"/>
    <lineage>
        <taxon>Eukaryota</taxon>
        <taxon>Discoba</taxon>
        <taxon>Euglenozoa</taxon>
        <taxon>Kinetoplastea</taxon>
        <taxon>Metakinetoplastina</taxon>
        <taxon>Trypanosomatida</taxon>
        <taxon>Trypanosomatidae</taxon>
        <taxon>Trypanosoma</taxon>
        <taxon>Duttonella</taxon>
    </lineage>
</organism>
<dbReference type="EMBL" id="HE573020">
    <property type="protein sequence ID" value="CCC47636.1"/>
    <property type="molecule type" value="Genomic_DNA"/>
</dbReference>
<gene>
    <name evidence="2" type="ORF">TVY486_0403020</name>
</gene>
<protein>
    <submittedName>
        <fullName evidence="2">Uncharacterized protein</fullName>
    </submittedName>
</protein>
<feature type="region of interest" description="Disordered" evidence="1">
    <location>
        <begin position="1"/>
        <end position="80"/>
    </location>
</feature>
<reference evidence="2" key="1">
    <citation type="journal article" date="2012" name="Proc. Natl. Acad. Sci. U.S.A.">
        <title>Antigenic diversity is generated by distinct evolutionary mechanisms in African trypanosome species.</title>
        <authorList>
            <person name="Jackson A.P."/>
            <person name="Berry A."/>
            <person name="Aslett M."/>
            <person name="Allison H.C."/>
            <person name="Burton P."/>
            <person name="Vavrova-Anderson J."/>
            <person name="Brown R."/>
            <person name="Browne H."/>
            <person name="Corton N."/>
            <person name="Hauser H."/>
            <person name="Gamble J."/>
            <person name="Gilderthorp R."/>
            <person name="Marcello L."/>
            <person name="McQuillan J."/>
            <person name="Otto T.D."/>
            <person name="Quail M.A."/>
            <person name="Sanders M.J."/>
            <person name="van Tonder A."/>
            <person name="Ginger M.L."/>
            <person name="Field M.C."/>
            <person name="Barry J.D."/>
            <person name="Hertz-Fowler C."/>
            <person name="Berriman M."/>
        </authorList>
    </citation>
    <scope>NUCLEOTIDE SEQUENCE</scope>
    <source>
        <strain evidence="2">Y486</strain>
    </source>
</reference>
<name>G0TUK2_TRYVY</name>
<dbReference type="VEuPathDB" id="TriTrypDB:TvY486_0403020"/>
<sequence>MWGAISDLVPPGEVTPCTASSSISTRGGKREREGTPTRGRVRPSPTGIGGVGPSCLGNDPRDVLRTSKDKDMRNGENTAGRNNHFNWESLSLQLMKTAFYRGAAVLEVPSGLKSKTTDRPSSDTLPREIDVKLWDLYWENFSYYFASLVDDLREQLEREGEPNEKRRCVLVTACMPTKQFKELFKSKLVNYAHLLGALETVDHINNTVVLQFTSHTSAELYHAWAASLSIKDLFGDSCTLEGNNIYNKLQVAMATHDKKKPTPTLELGKYIVLSPPYVEHLFKGIFDAEEIIYHSGSFRIRFGHTLEAKVALHALQRSMLEVFGLSLSFV</sequence>
<evidence type="ECO:0000256" key="1">
    <source>
        <dbReference type="SAM" id="MobiDB-lite"/>
    </source>
</evidence>
<accession>G0TUK2</accession>
<evidence type="ECO:0000313" key="2">
    <source>
        <dbReference type="EMBL" id="CCC47636.1"/>
    </source>
</evidence>
<proteinExistence type="predicted"/>
<dbReference type="AlphaFoldDB" id="G0TUK2"/>
<dbReference type="OMA" id="FRIRFGH"/>